<dbReference type="AlphaFoldDB" id="A0A9P0GA60"/>
<protein>
    <submittedName>
        <fullName evidence="12">Uncharacterized protein</fullName>
    </submittedName>
</protein>
<feature type="binding site" evidence="8">
    <location>
        <position position="9"/>
    </location>
    <ligand>
        <name>Zn(2+)</name>
        <dbReference type="ChEBI" id="CHEBI:29105"/>
    </ligand>
</feature>
<dbReference type="PROSITE" id="PS51915">
    <property type="entry name" value="ZAD"/>
    <property type="match status" value="1"/>
</dbReference>
<dbReference type="PANTHER" id="PTHR24394">
    <property type="entry name" value="ZINC FINGER PROTEIN"/>
    <property type="match status" value="1"/>
</dbReference>
<feature type="domain" description="ZAD" evidence="11">
    <location>
        <begin position="7"/>
        <end position="85"/>
    </location>
</feature>
<dbReference type="PROSITE" id="PS50157">
    <property type="entry name" value="ZINC_FINGER_C2H2_2"/>
    <property type="match status" value="3"/>
</dbReference>
<dbReference type="OrthoDB" id="6077919at2759"/>
<dbReference type="SMART" id="SM00355">
    <property type="entry name" value="ZnF_C2H2"/>
    <property type="match status" value="5"/>
</dbReference>
<evidence type="ECO:0000259" key="11">
    <source>
        <dbReference type="PROSITE" id="PS51915"/>
    </source>
</evidence>
<evidence type="ECO:0000256" key="8">
    <source>
        <dbReference type="PROSITE-ProRule" id="PRU01263"/>
    </source>
</evidence>
<keyword evidence="6" id="KW-0539">Nucleus</keyword>
<feature type="region of interest" description="Disordered" evidence="9">
    <location>
        <begin position="93"/>
        <end position="126"/>
    </location>
</feature>
<dbReference type="GO" id="GO:0000981">
    <property type="term" value="F:DNA-binding transcription factor activity, RNA polymerase II-specific"/>
    <property type="evidence" value="ECO:0007669"/>
    <property type="project" value="TreeGrafter"/>
</dbReference>
<evidence type="ECO:0000313" key="12">
    <source>
        <dbReference type="EMBL" id="CAH1102202.1"/>
    </source>
</evidence>
<proteinExistence type="predicted"/>
<feature type="binding site" evidence="8">
    <location>
        <position position="12"/>
    </location>
    <ligand>
        <name>Zn(2+)</name>
        <dbReference type="ChEBI" id="CHEBI:29105"/>
    </ligand>
</feature>
<evidence type="ECO:0000256" key="5">
    <source>
        <dbReference type="ARBA" id="ARBA00022833"/>
    </source>
</evidence>
<accession>A0A9P0GA60</accession>
<dbReference type="EMBL" id="OV651824">
    <property type="protein sequence ID" value="CAH1102202.1"/>
    <property type="molecule type" value="Genomic_DNA"/>
</dbReference>
<dbReference type="InterPro" id="IPR013087">
    <property type="entry name" value="Znf_C2H2_type"/>
</dbReference>
<feature type="compositionally biased region" description="Polar residues" evidence="9">
    <location>
        <begin position="103"/>
        <end position="126"/>
    </location>
</feature>
<evidence type="ECO:0000256" key="6">
    <source>
        <dbReference type="ARBA" id="ARBA00023242"/>
    </source>
</evidence>
<dbReference type="PANTHER" id="PTHR24394:SF29">
    <property type="entry name" value="MYONEURIN"/>
    <property type="match status" value="1"/>
</dbReference>
<keyword evidence="5 8" id="KW-0862">Zinc</keyword>
<dbReference type="SUPFAM" id="SSF57667">
    <property type="entry name" value="beta-beta-alpha zinc fingers"/>
    <property type="match status" value="3"/>
</dbReference>
<feature type="binding site" evidence="8">
    <location>
        <position position="61"/>
    </location>
    <ligand>
        <name>Zn(2+)</name>
        <dbReference type="ChEBI" id="CHEBI:29105"/>
    </ligand>
</feature>
<feature type="domain" description="C2H2-type" evidence="10">
    <location>
        <begin position="164"/>
        <end position="191"/>
    </location>
</feature>
<sequence length="356" mass="40983">MNSNMKYTCRTCLESKSQTECVNISLNDNDDHNSFVLEMLSFTIPELDVFLVNNPVVCGSCIDLLKTSFNFKTICLKNEEYLLKHSQNNNKRINISEIPLRPQNKTTNNATSDKNAGSSNSKTNQLNNKIEKSGANLCCESCHGCKTKNFSKPSLHKKVCVPPFSCYNCDKSLDNIQDLRKHVLTHVKQRKCKICHKRFRDLHMLKVHLRVHTRVNPYKCNLCNKSFRQYYSLKQHLDKHVGSNNVSCKYCSKVFSTKYNAMIHMKRYICKGTCKSLEKCDLCGEKFPNKPELIKHLHSSTEFCRGGAIKEEEINVQIKEEVDIEDRTFGNILIKSETMSELDNKNEDDDVDIMNL</sequence>
<keyword evidence="13" id="KW-1185">Reference proteome</keyword>
<dbReference type="FunFam" id="3.30.160.60:FF:000446">
    <property type="entry name" value="Zinc finger protein"/>
    <property type="match status" value="1"/>
</dbReference>
<reference evidence="12" key="1">
    <citation type="submission" date="2022-01" db="EMBL/GenBank/DDBJ databases">
        <authorList>
            <person name="King R."/>
        </authorList>
    </citation>
    <scope>NUCLEOTIDE SEQUENCE</scope>
</reference>
<dbReference type="InterPro" id="IPR012934">
    <property type="entry name" value="Znf_AD"/>
</dbReference>
<dbReference type="SMART" id="SM00868">
    <property type="entry name" value="zf-AD"/>
    <property type="match status" value="1"/>
</dbReference>
<keyword evidence="3" id="KW-0677">Repeat</keyword>
<evidence type="ECO:0000256" key="4">
    <source>
        <dbReference type="ARBA" id="ARBA00022771"/>
    </source>
</evidence>
<dbReference type="PROSITE" id="PS00028">
    <property type="entry name" value="ZINC_FINGER_C2H2_1"/>
    <property type="match status" value="3"/>
</dbReference>
<dbReference type="InterPro" id="IPR036236">
    <property type="entry name" value="Znf_C2H2_sf"/>
</dbReference>
<evidence type="ECO:0000256" key="7">
    <source>
        <dbReference type="PROSITE-ProRule" id="PRU00042"/>
    </source>
</evidence>
<dbReference type="GO" id="GO:0005634">
    <property type="term" value="C:nucleus"/>
    <property type="evidence" value="ECO:0007669"/>
    <property type="project" value="UniProtKB-SubCell"/>
</dbReference>
<feature type="domain" description="C2H2-type" evidence="10">
    <location>
        <begin position="218"/>
        <end position="245"/>
    </location>
</feature>
<comment type="subcellular location">
    <subcellularLocation>
        <location evidence="1">Nucleus</location>
    </subcellularLocation>
</comment>
<dbReference type="Gene3D" id="3.30.160.60">
    <property type="entry name" value="Classic Zinc Finger"/>
    <property type="match status" value="3"/>
</dbReference>
<name>A0A9P0GA60_9CUCU</name>
<dbReference type="Pfam" id="PF00096">
    <property type="entry name" value="zf-C2H2"/>
    <property type="match status" value="5"/>
</dbReference>
<evidence type="ECO:0000256" key="9">
    <source>
        <dbReference type="SAM" id="MobiDB-lite"/>
    </source>
</evidence>
<evidence type="ECO:0000256" key="2">
    <source>
        <dbReference type="ARBA" id="ARBA00022723"/>
    </source>
</evidence>
<keyword evidence="2 8" id="KW-0479">Metal-binding</keyword>
<feature type="domain" description="C2H2-type" evidence="10">
    <location>
        <begin position="190"/>
        <end position="217"/>
    </location>
</feature>
<feature type="binding site" evidence="8">
    <location>
        <position position="58"/>
    </location>
    <ligand>
        <name>Zn(2+)</name>
        <dbReference type="ChEBI" id="CHEBI:29105"/>
    </ligand>
</feature>
<evidence type="ECO:0000259" key="10">
    <source>
        <dbReference type="PROSITE" id="PS50157"/>
    </source>
</evidence>
<evidence type="ECO:0000256" key="3">
    <source>
        <dbReference type="ARBA" id="ARBA00022737"/>
    </source>
</evidence>
<dbReference type="Proteomes" id="UP001153636">
    <property type="component" value="Chromosome 12"/>
</dbReference>
<gene>
    <name evidence="12" type="ORF">PSYICH_LOCUS3489</name>
</gene>
<evidence type="ECO:0000313" key="13">
    <source>
        <dbReference type="Proteomes" id="UP001153636"/>
    </source>
</evidence>
<dbReference type="GO" id="GO:0008270">
    <property type="term" value="F:zinc ion binding"/>
    <property type="evidence" value="ECO:0007669"/>
    <property type="project" value="UniProtKB-UniRule"/>
</dbReference>
<evidence type="ECO:0000256" key="1">
    <source>
        <dbReference type="ARBA" id="ARBA00004123"/>
    </source>
</evidence>
<organism evidence="12 13">
    <name type="scientific">Psylliodes chrysocephalus</name>
    <dbReference type="NCBI Taxonomy" id="3402493"/>
    <lineage>
        <taxon>Eukaryota</taxon>
        <taxon>Metazoa</taxon>
        <taxon>Ecdysozoa</taxon>
        <taxon>Arthropoda</taxon>
        <taxon>Hexapoda</taxon>
        <taxon>Insecta</taxon>
        <taxon>Pterygota</taxon>
        <taxon>Neoptera</taxon>
        <taxon>Endopterygota</taxon>
        <taxon>Coleoptera</taxon>
        <taxon>Polyphaga</taxon>
        <taxon>Cucujiformia</taxon>
        <taxon>Chrysomeloidea</taxon>
        <taxon>Chrysomelidae</taxon>
        <taxon>Galerucinae</taxon>
        <taxon>Alticini</taxon>
        <taxon>Psylliodes</taxon>
    </lineage>
</organism>
<keyword evidence="4 7" id="KW-0863">Zinc-finger</keyword>